<dbReference type="Ensembl" id="ENSPKIT00000010713.1">
    <property type="protein sequence ID" value="ENSPKIP00000029912.1"/>
    <property type="gene ID" value="ENSPKIG00000010969.1"/>
</dbReference>
<evidence type="ECO:0008006" key="3">
    <source>
        <dbReference type="Google" id="ProtNLM"/>
    </source>
</evidence>
<dbReference type="Proteomes" id="UP000261540">
    <property type="component" value="Unplaced"/>
</dbReference>
<proteinExistence type="predicted"/>
<reference evidence="1" key="1">
    <citation type="submission" date="2025-08" db="UniProtKB">
        <authorList>
            <consortium name="Ensembl"/>
        </authorList>
    </citation>
    <scope>IDENTIFICATION</scope>
</reference>
<dbReference type="AlphaFoldDB" id="A0A3B3SGQ3"/>
<dbReference type="STRING" id="1676925.ENSPKIP00000029912"/>
<accession>A0A3B3SGQ3</accession>
<name>A0A3B3SGQ3_9TELE</name>
<protein>
    <recommendedName>
        <fullName evidence="3">HECT domain-containing protein</fullName>
    </recommendedName>
</protein>
<sequence>INCGYTGVVSLEKKDRIVRAIVLHYTMRVLPMLDQLRKGLQLYDLLVLMEKYPDICLPLFVPVHSDDRVNSTFIMENCKTLFSEKGSVRYSNEICIMNFFQDYLQDIEDHGIQAKITVGGVMQWITGQSHKPILPREKEEFKIIVKFNHDCDVDHTVCFPVVSACSSTIIFPTAHAKTFEDFKNIMDLALCYGQSFDRV</sequence>
<reference evidence="1" key="2">
    <citation type="submission" date="2025-09" db="UniProtKB">
        <authorList>
            <consortium name="Ensembl"/>
        </authorList>
    </citation>
    <scope>IDENTIFICATION</scope>
</reference>
<evidence type="ECO:0000313" key="2">
    <source>
        <dbReference type="Proteomes" id="UP000261540"/>
    </source>
</evidence>
<keyword evidence="2" id="KW-1185">Reference proteome</keyword>
<organism evidence="1 2">
    <name type="scientific">Paramormyrops kingsleyae</name>
    <dbReference type="NCBI Taxonomy" id="1676925"/>
    <lineage>
        <taxon>Eukaryota</taxon>
        <taxon>Metazoa</taxon>
        <taxon>Chordata</taxon>
        <taxon>Craniata</taxon>
        <taxon>Vertebrata</taxon>
        <taxon>Euteleostomi</taxon>
        <taxon>Actinopterygii</taxon>
        <taxon>Neopterygii</taxon>
        <taxon>Teleostei</taxon>
        <taxon>Osteoglossocephala</taxon>
        <taxon>Osteoglossomorpha</taxon>
        <taxon>Osteoglossiformes</taxon>
        <taxon>Mormyridae</taxon>
        <taxon>Paramormyrops</taxon>
    </lineage>
</organism>
<evidence type="ECO:0000313" key="1">
    <source>
        <dbReference type="Ensembl" id="ENSPKIP00000029912.1"/>
    </source>
</evidence>
<dbReference type="GeneTree" id="ENSGT01150000287056"/>